<name>A0A8K0JGH2_9TREE</name>
<comment type="caution">
    <text evidence="1">The sequence shown here is derived from an EMBL/GenBank/DDBJ whole genome shotgun (WGS) entry which is preliminary data.</text>
</comment>
<accession>A0A8K0JGH2</accession>
<dbReference type="Proteomes" id="UP000812966">
    <property type="component" value="Unassembled WGS sequence"/>
</dbReference>
<protein>
    <submittedName>
        <fullName evidence="1">Uncharacterized protein</fullName>
    </submittedName>
</protein>
<dbReference type="AlphaFoldDB" id="A0A8K0JGH2"/>
<evidence type="ECO:0000313" key="1">
    <source>
        <dbReference type="EMBL" id="KAG7527764.1"/>
    </source>
</evidence>
<sequence length="139" mass="15385">MFDAERTASTRQPKCVVRVRPLLKLVDRCEPARRDRRSVPSDGSVGNVSTLKTVWNLAVDAPTLVARIAPSYPVRTRSPASTEPAGSRAASEDNLWLWMAHVSAISREADTASTLYVIYRSSNPHGHFVIDSARYHTPI</sequence>
<evidence type="ECO:0000313" key="2">
    <source>
        <dbReference type="Proteomes" id="UP000812966"/>
    </source>
</evidence>
<keyword evidence="2" id="KW-1185">Reference proteome</keyword>
<proteinExistence type="predicted"/>
<organism evidence="1 2">
    <name type="scientific">Filobasidium floriforme</name>
    <dbReference type="NCBI Taxonomy" id="5210"/>
    <lineage>
        <taxon>Eukaryota</taxon>
        <taxon>Fungi</taxon>
        <taxon>Dikarya</taxon>
        <taxon>Basidiomycota</taxon>
        <taxon>Agaricomycotina</taxon>
        <taxon>Tremellomycetes</taxon>
        <taxon>Filobasidiales</taxon>
        <taxon>Filobasidiaceae</taxon>
        <taxon>Filobasidium</taxon>
    </lineage>
</organism>
<dbReference type="EMBL" id="JABELV010000231">
    <property type="protein sequence ID" value="KAG7527764.1"/>
    <property type="molecule type" value="Genomic_DNA"/>
</dbReference>
<gene>
    <name evidence="1" type="ORF">FFLO_06606</name>
</gene>
<reference evidence="1" key="1">
    <citation type="submission" date="2020-04" db="EMBL/GenBank/DDBJ databases">
        <title>Analysis of mating type loci in Filobasidium floriforme.</title>
        <authorList>
            <person name="Nowrousian M."/>
        </authorList>
    </citation>
    <scope>NUCLEOTIDE SEQUENCE</scope>
    <source>
        <strain evidence="1">CBS 6242</strain>
    </source>
</reference>